<feature type="site" description="Important for catalytic activity" evidence="7">
    <location>
        <position position="221"/>
    </location>
</feature>
<evidence type="ECO:0000313" key="8">
    <source>
        <dbReference type="EMBL" id="MBC8178848.1"/>
    </source>
</evidence>
<dbReference type="Pfam" id="PF02618">
    <property type="entry name" value="YceG"/>
    <property type="match status" value="1"/>
</dbReference>
<dbReference type="Proteomes" id="UP000650524">
    <property type="component" value="Unassembled WGS sequence"/>
</dbReference>
<comment type="catalytic activity">
    <reaction evidence="7">
        <text>a peptidoglycan chain = a peptidoglycan chain with N-acetyl-1,6-anhydromuramyl-[peptide] at the reducing end + a peptidoglycan chain with N-acetylglucosamine at the non-reducing end.</text>
        <dbReference type="EC" id="4.2.2.29"/>
    </reaction>
</comment>
<reference evidence="8 9" key="1">
    <citation type="submission" date="2020-08" db="EMBL/GenBank/DDBJ databases">
        <title>Bridging the membrane lipid divide: bacteria of the FCB group superphylum have the potential to synthesize archaeal ether lipids.</title>
        <authorList>
            <person name="Villanueva L."/>
            <person name="Von Meijenfeldt F.A.B."/>
            <person name="Westbye A.B."/>
            <person name="Yadav S."/>
            <person name="Hopmans E.C."/>
            <person name="Dutilh B.E."/>
            <person name="Sinninghe Damste J.S."/>
        </authorList>
    </citation>
    <scope>NUCLEOTIDE SEQUENCE [LARGE SCALE GENOMIC DNA]</scope>
    <source>
        <strain evidence="8">NIOZ-UU27</strain>
    </source>
</reference>
<comment type="function">
    <text evidence="7">Functions as a peptidoglycan terminase that cleaves nascent peptidoglycan strands endolytically to terminate their elongation.</text>
</comment>
<evidence type="ECO:0000256" key="2">
    <source>
        <dbReference type="ARBA" id="ARBA00022692"/>
    </source>
</evidence>
<evidence type="ECO:0000256" key="3">
    <source>
        <dbReference type="ARBA" id="ARBA00022989"/>
    </source>
</evidence>
<keyword evidence="1 7" id="KW-1003">Cell membrane</keyword>
<evidence type="ECO:0000313" key="9">
    <source>
        <dbReference type="Proteomes" id="UP000650524"/>
    </source>
</evidence>
<dbReference type="AlphaFoldDB" id="A0A8J6N2S6"/>
<dbReference type="EC" id="4.2.2.29" evidence="7"/>
<name>A0A8J6N2S6_9DELT</name>
<sequence>MSISIRTKRTVFFVSAFLFLAGVLLFAGVAQYLVQPAGKICPDQIFVVHKGTTLREVIYDLEKKGIIANKTPLLLWGRLSGHGTKIKAGEYRLNGRMAPLGVLNILSKGSIITHQITIPEGFTIRQIAEKLDKKGLADKEKFSELAEDPDVARRYGISGPSLEGYLYPDTYRFGRGQSPISIIDVMVRRFFEVTTPFKKRIGESGMTLQQVVIMASLIEKETGQGEERPVIASVFLNRLKRRMRLESDPTVIYGIRDFNGNLTRKDLSQSTPYNTYVIRGLPLGPIANPGEKAIKAVLYPADTDYLYFVSKNNGSHYFSKTLQEHNRAVKIYQREGRRNRTKTS</sequence>
<keyword evidence="5 7" id="KW-0456">Lyase</keyword>
<accession>A0A8J6N2S6</accession>
<dbReference type="Gene3D" id="3.30.160.60">
    <property type="entry name" value="Classic Zinc Finger"/>
    <property type="match status" value="1"/>
</dbReference>
<dbReference type="PANTHER" id="PTHR30518:SF2">
    <property type="entry name" value="ENDOLYTIC MUREIN TRANSGLYCOSYLASE"/>
    <property type="match status" value="1"/>
</dbReference>
<proteinExistence type="inferred from homology"/>
<dbReference type="GO" id="GO:0009252">
    <property type="term" value="P:peptidoglycan biosynthetic process"/>
    <property type="evidence" value="ECO:0007669"/>
    <property type="project" value="UniProtKB-UniRule"/>
</dbReference>
<keyword evidence="3 7" id="KW-1133">Transmembrane helix</keyword>
<dbReference type="NCBIfam" id="TIGR00247">
    <property type="entry name" value="endolytic transglycosylase MltG"/>
    <property type="match status" value="1"/>
</dbReference>
<comment type="similarity">
    <text evidence="7">Belongs to the transglycosylase MltG family.</text>
</comment>
<evidence type="ECO:0000256" key="6">
    <source>
        <dbReference type="ARBA" id="ARBA00023316"/>
    </source>
</evidence>
<organism evidence="8 9">
    <name type="scientific">Candidatus Desulfacyla euxinica</name>
    <dbReference type="NCBI Taxonomy" id="2841693"/>
    <lineage>
        <taxon>Bacteria</taxon>
        <taxon>Deltaproteobacteria</taxon>
        <taxon>Candidatus Desulfacyla</taxon>
    </lineage>
</organism>
<dbReference type="GO" id="GO:0005886">
    <property type="term" value="C:plasma membrane"/>
    <property type="evidence" value="ECO:0007669"/>
    <property type="project" value="UniProtKB-SubCell"/>
</dbReference>
<evidence type="ECO:0000256" key="1">
    <source>
        <dbReference type="ARBA" id="ARBA00022475"/>
    </source>
</evidence>
<evidence type="ECO:0000256" key="5">
    <source>
        <dbReference type="ARBA" id="ARBA00023239"/>
    </source>
</evidence>
<feature type="transmembrane region" description="Helical" evidence="7">
    <location>
        <begin position="12"/>
        <end position="34"/>
    </location>
</feature>
<dbReference type="GO" id="GO:0071555">
    <property type="term" value="P:cell wall organization"/>
    <property type="evidence" value="ECO:0007669"/>
    <property type="project" value="UniProtKB-KW"/>
</dbReference>
<keyword evidence="2 7" id="KW-0812">Transmembrane</keyword>
<comment type="caution">
    <text evidence="8">The sequence shown here is derived from an EMBL/GenBank/DDBJ whole genome shotgun (WGS) entry which is preliminary data.</text>
</comment>
<dbReference type="EMBL" id="JACNJD010000320">
    <property type="protein sequence ID" value="MBC8178848.1"/>
    <property type="molecule type" value="Genomic_DNA"/>
</dbReference>
<evidence type="ECO:0000256" key="7">
    <source>
        <dbReference type="HAMAP-Rule" id="MF_02065"/>
    </source>
</evidence>
<gene>
    <name evidence="7 8" type="primary">mltG</name>
    <name evidence="8" type="ORF">H8E19_15700</name>
</gene>
<dbReference type="GO" id="GO:0008932">
    <property type="term" value="F:lytic endotransglycosylase activity"/>
    <property type="evidence" value="ECO:0007669"/>
    <property type="project" value="UniProtKB-UniRule"/>
</dbReference>
<protein>
    <recommendedName>
        <fullName evidence="7">Endolytic murein transglycosylase</fullName>
        <ecNumber evidence="7">4.2.2.29</ecNumber>
    </recommendedName>
    <alternativeName>
        <fullName evidence="7">Peptidoglycan lytic transglycosylase</fullName>
    </alternativeName>
    <alternativeName>
        <fullName evidence="7">Peptidoglycan polymerization terminase</fullName>
    </alternativeName>
</protein>
<comment type="subcellular location">
    <subcellularLocation>
        <location evidence="7">Cell membrane</location>
        <topology evidence="7">Single-pass membrane protein</topology>
    </subcellularLocation>
</comment>
<dbReference type="Gene3D" id="3.30.1490.480">
    <property type="entry name" value="Endolytic murein transglycosylase"/>
    <property type="match status" value="2"/>
</dbReference>
<keyword evidence="6 7" id="KW-0961">Cell wall biogenesis/degradation</keyword>
<evidence type="ECO:0000256" key="4">
    <source>
        <dbReference type="ARBA" id="ARBA00023136"/>
    </source>
</evidence>
<dbReference type="PANTHER" id="PTHR30518">
    <property type="entry name" value="ENDOLYTIC MUREIN TRANSGLYCOSYLASE"/>
    <property type="match status" value="1"/>
</dbReference>
<dbReference type="InterPro" id="IPR003770">
    <property type="entry name" value="MLTG-like"/>
</dbReference>
<keyword evidence="4 7" id="KW-0472">Membrane</keyword>
<dbReference type="CDD" id="cd08010">
    <property type="entry name" value="MltG_like"/>
    <property type="match status" value="1"/>
</dbReference>
<dbReference type="HAMAP" id="MF_02065">
    <property type="entry name" value="MltG"/>
    <property type="match status" value="1"/>
</dbReference>